<evidence type="ECO:0000259" key="4">
    <source>
        <dbReference type="PROSITE" id="PS50949"/>
    </source>
</evidence>
<dbReference type="PROSITE" id="PS50949">
    <property type="entry name" value="HTH_GNTR"/>
    <property type="match status" value="1"/>
</dbReference>
<keyword evidence="6" id="KW-1185">Reference proteome</keyword>
<dbReference type="SMART" id="SM00895">
    <property type="entry name" value="FCD"/>
    <property type="match status" value="1"/>
</dbReference>
<organism evidence="5 6">
    <name type="scientific">Desulforhopalus singaporensis</name>
    <dbReference type="NCBI Taxonomy" id="91360"/>
    <lineage>
        <taxon>Bacteria</taxon>
        <taxon>Pseudomonadati</taxon>
        <taxon>Thermodesulfobacteriota</taxon>
        <taxon>Desulfobulbia</taxon>
        <taxon>Desulfobulbales</taxon>
        <taxon>Desulfocapsaceae</taxon>
        <taxon>Desulforhopalus</taxon>
    </lineage>
</organism>
<evidence type="ECO:0000256" key="3">
    <source>
        <dbReference type="ARBA" id="ARBA00023163"/>
    </source>
</evidence>
<accession>A0A1H0N6Z4</accession>
<dbReference type="InterPro" id="IPR036388">
    <property type="entry name" value="WH-like_DNA-bd_sf"/>
</dbReference>
<dbReference type="Pfam" id="PF00392">
    <property type="entry name" value="GntR"/>
    <property type="match status" value="1"/>
</dbReference>
<sequence>MEVASLADLVTEQIRQRIITGEFKPGQQLKEDDLCKLFAISRPPIREAFKTLEANGLVMRKPRRGVFVSEFTAKDVVEVYTIVAMLYRKGMEMAMEKITKIDRDLLAAQVIRMEDAVKGDPPDLIEYQKAHRSFHEIIMDIAGNERMKMLEKQLRYQLSIISYRSFQRKEHLKASLVLHRQILDAITKKNRAEAMDLTEHHVVSAMESLVKEMAG</sequence>
<dbReference type="Pfam" id="PF07729">
    <property type="entry name" value="FCD"/>
    <property type="match status" value="1"/>
</dbReference>
<evidence type="ECO:0000256" key="2">
    <source>
        <dbReference type="ARBA" id="ARBA00023125"/>
    </source>
</evidence>
<dbReference type="GO" id="GO:0003677">
    <property type="term" value="F:DNA binding"/>
    <property type="evidence" value="ECO:0007669"/>
    <property type="project" value="UniProtKB-KW"/>
</dbReference>
<evidence type="ECO:0000313" key="6">
    <source>
        <dbReference type="Proteomes" id="UP000199073"/>
    </source>
</evidence>
<dbReference type="EMBL" id="FNJI01000007">
    <property type="protein sequence ID" value="SDO88418.1"/>
    <property type="molecule type" value="Genomic_DNA"/>
</dbReference>
<dbReference type="AlphaFoldDB" id="A0A1H0N6Z4"/>
<dbReference type="SMART" id="SM00345">
    <property type="entry name" value="HTH_GNTR"/>
    <property type="match status" value="1"/>
</dbReference>
<dbReference type="InterPro" id="IPR011711">
    <property type="entry name" value="GntR_C"/>
</dbReference>
<keyword evidence="1" id="KW-0805">Transcription regulation</keyword>
<proteinExistence type="predicted"/>
<evidence type="ECO:0000256" key="1">
    <source>
        <dbReference type="ARBA" id="ARBA00023015"/>
    </source>
</evidence>
<dbReference type="STRING" id="91360.SAMN05660330_01275"/>
<keyword evidence="3" id="KW-0804">Transcription</keyword>
<dbReference type="InterPro" id="IPR036390">
    <property type="entry name" value="WH_DNA-bd_sf"/>
</dbReference>
<dbReference type="Proteomes" id="UP000199073">
    <property type="component" value="Unassembled WGS sequence"/>
</dbReference>
<dbReference type="Gene3D" id="1.10.10.10">
    <property type="entry name" value="Winged helix-like DNA-binding domain superfamily/Winged helix DNA-binding domain"/>
    <property type="match status" value="1"/>
</dbReference>
<protein>
    <submittedName>
        <fullName evidence="5">Transcriptional regulator, GntR family</fullName>
    </submittedName>
</protein>
<dbReference type="SUPFAM" id="SSF48008">
    <property type="entry name" value="GntR ligand-binding domain-like"/>
    <property type="match status" value="1"/>
</dbReference>
<keyword evidence="2" id="KW-0238">DNA-binding</keyword>
<dbReference type="PANTHER" id="PTHR43537">
    <property type="entry name" value="TRANSCRIPTIONAL REGULATOR, GNTR FAMILY"/>
    <property type="match status" value="1"/>
</dbReference>
<dbReference type="GO" id="GO:0003700">
    <property type="term" value="F:DNA-binding transcription factor activity"/>
    <property type="evidence" value="ECO:0007669"/>
    <property type="project" value="InterPro"/>
</dbReference>
<dbReference type="InterPro" id="IPR008920">
    <property type="entry name" value="TF_FadR/GntR_C"/>
</dbReference>
<dbReference type="Gene3D" id="1.20.120.530">
    <property type="entry name" value="GntR ligand-binding domain-like"/>
    <property type="match status" value="1"/>
</dbReference>
<name>A0A1H0N6Z4_9BACT</name>
<dbReference type="InterPro" id="IPR000524">
    <property type="entry name" value="Tscrpt_reg_HTH_GntR"/>
</dbReference>
<dbReference type="CDD" id="cd07377">
    <property type="entry name" value="WHTH_GntR"/>
    <property type="match status" value="1"/>
</dbReference>
<feature type="domain" description="HTH gntR-type" evidence="4">
    <location>
        <begin position="4"/>
        <end position="71"/>
    </location>
</feature>
<reference evidence="5 6" key="1">
    <citation type="submission" date="2016-10" db="EMBL/GenBank/DDBJ databases">
        <authorList>
            <person name="de Groot N.N."/>
        </authorList>
    </citation>
    <scope>NUCLEOTIDE SEQUENCE [LARGE SCALE GENOMIC DNA]</scope>
    <source>
        <strain evidence="5 6">DSM 12130</strain>
    </source>
</reference>
<evidence type="ECO:0000313" key="5">
    <source>
        <dbReference type="EMBL" id="SDO88418.1"/>
    </source>
</evidence>
<dbReference type="SUPFAM" id="SSF46785">
    <property type="entry name" value="Winged helix' DNA-binding domain"/>
    <property type="match status" value="1"/>
</dbReference>
<gene>
    <name evidence="5" type="ORF">SAMN05660330_01275</name>
</gene>
<dbReference type="PANTHER" id="PTHR43537:SF5">
    <property type="entry name" value="UXU OPERON TRANSCRIPTIONAL REGULATOR"/>
    <property type="match status" value="1"/>
</dbReference>